<dbReference type="PROSITE" id="PS51935">
    <property type="entry name" value="NLPC_P60"/>
    <property type="match status" value="1"/>
</dbReference>
<organism evidence="9 10">
    <name type="scientific">Gracilibacillus xinjiangensis</name>
    <dbReference type="NCBI Taxonomy" id="1193282"/>
    <lineage>
        <taxon>Bacteria</taxon>
        <taxon>Bacillati</taxon>
        <taxon>Bacillota</taxon>
        <taxon>Bacilli</taxon>
        <taxon>Bacillales</taxon>
        <taxon>Bacillaceae</taxon>
        <taxon>Gracilibacillus</taxon>
    </lineage>
</organism>
<dbReference type="Proteomes" id="UP001595882">
    <property type="component" value="Unassembled WGS sequence"/>
</dbReference>
<comment type="caution">
    <text evidence="9">The sequence shown here is derived from an EMBL/GenBank/DDBJ whole genome shotgun (WGS) entry which is preliminary data.</text>
</comment>
<dbReference type="Pfam" id="PF00877">
    <property type="entry name" value="NLPC_P60"/>
    <property type="match status" value="1"/>
</dbReference>
<dbReference type="Gene3D" id="3.90.1720.10">
    <property type="entry name" value="endopeptidase domain like (from Nostoc punctiforme)"/>
    <property type="match status" value="1"/>
</dbReference>
<keyword evidence="3 6" id="KW-0732">Signal</keyword>
<dbReference type="PANTHER" id="PTHR47053">
    <property type="entry name" value="MUREIN DD-ENDOPEPTIDASE MEPH-RELATED"/>
    <property type="match status" value="1"/>
</dbReference>
<dbReference type="Pfam" id="PF00395">
    <property type="entry name" value="SLH"/>
    <property type="match status" value="3"/>
</dbReference>
<evidence type="ECO:0000313" key="9">
    <source>
        <dbReference type="EMBL" id="MFC4402468.1"/>
    </source>
</evidence>
<dbReference type="EMBL" id="JBHSDT010000004">
    <property type="protein sequence ID" value="MFC4402468.1"/>
    <property type="molecule type" value="Genomic_DNA"/>
</dbReference>
<dbReference type="RefSeq" id="WP_390250089.1">
    <property type="nucleotide sequence ID" value="NZ_JBHSDT010000004.1"/>
</dbReference>
<keyword evidence="10" id="KW-1185">Reference proteome</keyword>
<evidence type="ECO:0000313" key="10">
    <source>
        <dbReference type="Proteomes" id="UP001595882"/>
    </source>
</evidence>
<accession>A0ABV8WTP0</accession>
<evidence type="ECO:0000256" key="5">
    <source>
        <dbReference type="ARBA" id="ARBA00022807"/>
    </source>
</evidence>
<dbReference type="PANTHER" id="PTHR47053:SF1">
    <property type="entry name" value="MUREIN DD-ENDOPEPTIDASE MEPH-RELATED"/>
    <property type="match status" value="1"/>
</dbReference>
<dbReference type="InterPro" id="IPR051202">
    <property type="entry name" value="Peptidase_C40"/>
</dbReference>
<evidence type="ECO:0000256" key="1">
    <source>
        <dbReference type="ARBA" id="ARBA00007074"/>
    </source>
</evidence>
<evidence type="ECO:0000259" key="8">
    <source>
        <dbReference type="PROSITE" id="PS51935"/>
    </source>
</evidence>
<reference evidence="10" key="1">
    <citation type="journal article" date="2019" name="Int. J. Syst. Evol. Microbiol.">
        <title>The Global Catalogue of Microorganisms (GCM) 10K type strain sequencing project: providing services to taxonomists for standard genome sequencing and annotation.</title>
        <authorList>
            <consortium name="The Broad Institute Genomics Platform"/>
            <consortium name="The Broad Institute Genome Sequencing Center for Infectious Disease"/>
            <person name="Wu L."/>
            <person name="Ma J."/>
        </authorList>
    </citation>
    <scope>NUCLEOTIDE SEQUENCE [LARGE SCALE GENOMIC DNA]</scope>
    <source>
        <strain evidence="10">CCUG 37865</strain>
    </source>
</reference>
<feature type="signal peptide" evidence="6">
    <location>
        <begin position="1"/>
        <end position="25"/>
    </location>
</feature>
<keyword evidence="2" id="KW-0645">Protease</keyword>
<evidence type="ECO:0000256" key="6">
    <source>
        <dbReference type="SAM" id="SignalP"/>
    </source>
</evidence>
<keyword evidence="4" id="KW-0378">Hydrolase</keyword>
<name>A0ABV8WTP0_9BACI</name>
<sequence length="334" mass="36748">MKKVIMTIVLILLGTMLFSNSTVQAQESKLVKVAKQYIGTPYKWGGMTTAGFDCSGYINYVYNQFGETLPRTTRDMYAQGKSVSKGNLEVGDLVFFNTSGKGVSHAGIYIGDNNFIHSSSSRGVIISGLAENYWRSSYIGARRVLSEAKRNEITSVASAKTSAIFKDLPANHWAKDAIESLYEQKIISGLDANTFGVNDNITRAQAVALLMRATGYDKSLTSNFTDVNSHWAKAEIAAAESKGHLDYIEGDKLNPNQPISREEVAILIANIYNLTYQGNVKAFSDVPSTHPSFDAITALRERQIVAGFTDGTYRPDKNLTRAEFTITLYKALNK</sequence>
<evidence type="ECO:0000256" key="2">
    <source>
        <dbReference type="ARBA" id="ARBA00022670"/>
    </source>
</evidence>
<feature type="domain" description="SLH" evidence="7">
    <location>
        <begin position="161"/>
        <end position="224"/>
    </location>
</feature>
<feature type="chain" id="PRO_5046045482" evidence="6">
    <location>
        <begin position="26"/>
        <end position="334"/>
    </location>
</feature>
<protein>
    <submittedName>
        <fullName evidence="9">S-layer homology domain-containing protein</fullName>
    </submittedName>
</protein>
<feature type="domain" description="SLH" evidence="7">
    <location>
        <begin position="279"/>
        <end position="334"/>
    </location>
</feature>
<feature type="domain" description="NlpC/P60" evidence="8">
    <location>
        <begin position="24"/>
        <end position="145"/>
    </location>
</feature>
<comment type="similarity">
    <text evidence="1">Belongs to the peptidase C40 family.</text>
</comment>
<proteinExistence type="inferred from homology"/>
<dbReference type="PROSITE" id="PS51272">
    <property type="entry name" value="SLH"/>
    <property type="match status" value="2"/>
</dbReference>
<keyword evidence="5" id="KW-0788">Thiol protease</keyword>
<gene>
    <name evidence="9" type="ORF">ACFOY7_05230</name>
</gene>
<evidence type="ECO:0000256" key="4">
    <source>
        <dbReference type="ARBA" id="ARBA00022801"/>
    </source>
</evidence>
<evidence type="ECO:0000259" key="7">
    <source>
        <dbReference type="PROSITE" id="PS51272"/>
    </source>
</evidence>
<dbReference type="SUPFAM" id="SSF54001">
    <property type="entry name" value="Cysteine proteinases"/>
    <property type="match status" value="1"/>
</dbReference>
<dbReference type="InterPro" id="IPR001119">
    <property type="entry name" value="SLH_dom"/>
</dbReference>
<dbReference type="InterPro" id="IPR038765">
    <property type="entry name" value="Papain-like_cys_pep_sf"/>
</dbReference>
<evidence type="ECO:0000256" key="3">
    <source>
        <dbReference type="ARBA" id="ARBA00022729"/>
    </source>
</evidence>
<dbReference type="InterPro" id="IPR000064">
    <property type="entry name" value="NLP_P60_dom"/>
</dbReference>